<name>A0A438CTR3_VITVI</name>
<dbReference type="AlphaFoldDB" id="A0A438CTR3"/>
<gene>
    <name evidence="1" type="ORF">CK203_103920</name>
</gene>
<organism evidence="1 2">
    <name type="scientific">Vitis vinifera</name>
    <name type="common">Grape</name>
    <dbReference type="NCBI Taxonomy" id="29760"/>
    <lineage>
        <taxon>Eukaryota</taxon>
        <taxon>Viridiplantae</taxon>
        <taxon>Streptophyta</taxon>
        <taxon>Embryophyta</taxon>
        <taxon>Tracheophyta</taxon>
        <taxon>Spermatophyta</taxon>
        <taxon>Magnoliopsida</taxon>
        <taxon>eudicotyledons</taxon>
        <taxon>Gunneridae</taxon>
        <taxon>Pentapetalae</taxon>
        <taxon>rosids</taxon>
        <taxon>Vitales</taxon>
        <taxon>Vitaceae</taxon>
        <taxon>Viteae</taxon>
        <taxon>Vitis</taxon>
    </lineage>
</organism>
<protein>
    <submittedName>
        <fullName evidence="1">Uncharacterized protein</fullName>
    </submittedName>
</protein>
<comment type="caution">
    <text evidence="1">The sequence shown here is derived from an EMBL/GenBank/DDBJ whole genome shotgun (WGS) entry which is preliminary data.</text>
</comment>
<accession>A0A438CTR3</accession>
<evidence type="ECO:0000313" key="2">
    <source>
        <dbReference type="Proteomes" id="UP000288805"/>
    </source>
</evidence>
<proteinExistence type="predicted"/>
<dbReference type="EMBL" id="QGNW01002000">
    <property type="protein sequence ID" value="RVW26594.1"/>
    <property type="molecule type" value="Genomic_DNA"/>
</dbReference>
<dbReference type="Proteomes" id="UP000288805">
    <property type="component" value="Unassembled WGS sequence"/>
</dbReference>
<evidence type="ECO:0000313" key="1">
    <source>
        <dbReference type="EMBL" id="RVW26594.1"/>
    </source>
</evidence>
<sequence length="210" mass="23424">MLSPGTFRGSSNFHANQGGFRGRSFGGSGRGWGEYAIIGFIHHFRVNFLFKDLTLVFRPTAPIAAMLATPESVYDSNRYPDSRLFMDNGTGLQAGSNGREDLSLVCKRLMIPMSRFLQSNHNLIPLEVLSMFTWGLSSLKQVKRFSNLVFADHLGNTHAMITRSKSGVFKPKVLMTAVEPNSVEEALGNDHWKAAMTEEYLAFMRNKLGL</sequence>
<reference evidence="1 2" key="1">
    <citation type="journal article" date="2018" name="PLoS Genet.">
        <title>Population sequencing reveals clonal diversity and ancestral inbreeding in the grapevine cultivar Chardonnay.</title>
        <authorList>
            <person name="Roach M.J."/>
            <person name="Johnson D.L."/>
            <person name="Bohlmann J."/>
            <person name="van Vuuren H.J."/>
            <person name="Jones S.J."/>
            <person name="Pretorius I.S."/>
            <person name="Schmidt S.A."/>
            <person name="Borneman A.R."/>
        </authorList>
    </citation>
    <scope>NUCLEOTIDE SEQUENCE [LARGE SCALE GENOMIC DNA]</scope>
    <source>
        <strain evidence="2">cv. Chardonnay</strain>
        <tissue evidence="1">Leaf</tissue>
    </source>
</reference>